<evidence type="ECO:0000313" key="5">
    <source>
        <dbReference type="Proteomes" id="UP000807716"/>
    </source>
</evidence>
<dbReference type="Proteomes" id="UP000807716">
    <property type="component" value="Unassembled WGS sequence"/>
</dbReference>
<dbReference type="OrthoDB" id="41532at2759"/>
<feature type="domain" description="N-acetyltransferase" evidence="3">
    <location>
        <begin position="2"/>
        <end position="177"/>
    </location>
</feature>
<dbReference type="EMBL" id="JAAAJB010000074">
    <property type="protein sequence ID" value="KAG0267541.1"/>
    <property type="molecule type" value="Genomic_DNA"/>
</dbReference>
<dbReference type="Pfam" id="PF00583">
    <property type="entry name" value="Acetyltransf_1"/>
    <property type="match status" value="1"/>
</dbReference>
<dbReference type="InterPro" id="IPR000182">
    <property type="entry name" value="GNAT_dom"/>
</dbReference>
<keyword evidence="2" id="KW-0012">Acyltransferase</keyword>
<dbReference type="InterPro" id="IPR016181">
    <property type="entry name" value="Acyl_CoA_acyltransferase"/>
</dbReference>
<comment type="caution">
    <text evidence="4">The sequence shown here is derived from an EMBL/GenBank/DDBJ whole genome shotgun (WGS) entry which is preliminary data.</text>
</comment>
<evidence type="ECO:0000256" key="2">
    <source>
        <dbReference type="ARBA" id="ARBA00023315"/>
    </source>
</evidence>
<dbReference type="SUPFAM" id="SSF55729">
    <property type="entry name" value="Acyl-CoA N-acyltransferases (Nat)"/>
    <property type="match status" value="1"/>
</dbReference>
<sequence>MVKIRPFEKRDQAAVYELVQAGLKERWGEIFDPQYNRDLEDIQGFYLDTLRAIVVVMTEDDDDQAIIGSGILFPLPAPNVFGSWRDDDADAGSGDSKKVTDVGECRMTRVSIVPGRRGQGLSKMIVRHLIEQGRLQGRKRILVETTKGWESAIGLYRALQFEVVHEDDECLHFKLDL</sequence>
<dbReference type="GO" id="GO:0016747">
    <property type="term" value="F:acyltransferase activity, transferring groups other than amino-acyl groups"/>
    <property type="evidence" value="ECO:0007669"/>
    <property type="project" value="InterPro"/>
</dbReference>
<evidence type="ECO:0000259" key="3">
    <source>
        <dbReference type="PROSITE" id="PS51186"/>
    </source>
</evidence>
<evidence type="ECO:0000256" key="1">
    <source>
        <dbReference type="ARBA" id="ARBA00022679"/>
    </source>
</evidence>
<dbReference type="Gene3D" id="3.40.630.30">
    <property type="match status" value="1"/>
</dbReference>
<keyword evidence="1" id="KW-0808">Transferase</keyword>
<protein>
    <recommendedName>
        <fullName evidence="3">N-acetyltransferase domain-containing protein</fullName>
    </recommendedName>
</protein>
<evidence type="ECO:0000313" key="4">
    <source>
        <dbReference type="EMBL" id="KAG0267541.1"/>
    </source>
</evidence>
<dbReference type="AlphaFoldDB" id="A0A9P6QHX9"/>
<dbReference type="CDD" id="cd04301">
    <property type="entry name" value="NAT_SF"/>
    <property type="match status" value="1"/>
</dbReference>
<proteinExistence type="predicted"/>
<dbReference type="PANTHER" id="PTHR43877">
    <property type="entry name" value="AMINOALKYLPHOSPHONATE N-ACETYLTRANSFERASE-RELATED-RELATED"/>
    <property type="match status" value="1"/>
</dbReference>
<reference evidence="4" key="1">
    <citation type="journal article" date="2020" name="Fungal Divers.">
        <title>Resolving the Mortierellaceae phylogeny through synthesis of multi-gene phylogenetics and phylogenomics.</title>
        <authorList>
            <person name="Vandepol N."/>
            <person name="Liber J."/>
            <person name="Desiro A."/>
            <person name="Na H."/>
            <person name="Kennedy M."/>
            <person name="Barry K."/>
            <person name="Grigoriev I.V."/>
            <person name="Miller A.N."/>
            <person name="O'Donnell K."/>
            <person name="Stajich J.E."/>
            <person name="Bonito G."/>
        </authorList>
    </citation>
    <scope>NUCLEOTIDE SEQUENCE</scope>
    <source>
        <strain evidence="4">BC1065</strain>
    </source>
</reference>
<keyword evidence="5" id="KW-1185">Reference proteome</keyword>
<name>A0A9P6QHX9_9FUNG</name>
<gene>
    <name evidence="4" type="ORF">DFQ27_008682</name>
</gene>
<accession>A0A9P6QHX9</accession>
<organism evidence="4 5">
    <name type="scientific">Actinomortierella ambigua</name>
    <dbReference type="NCBI Taxonomy" id="1343610"/>
    <lineage>
        <taxon>Eukaryota</taxon>
        <taxon>Fungi</taxon>
        <taxon>Fungi incertae sedis</taxon>
        <taxon>Mucoromycota</taxon>
        <taxon>Mortierellomycotina</taxon>
        <taxon>Mortierellomycetes</taxon>
        <taxon>Mortierellales</taxon>
        <taxon>Mortierellaceae</taxon>
        <taxon>Actinomortierella</taxon>
    </lineage>
</organism>
<dbReference type="InterPro" id="IPR050832">
    <property type="entry name" value="Bact_Acetyltransf"/>
</dbReference>
<dbReference type="PROSITE" id="PS51186">
    <property type="entry name" value="GNAT"/>
    <property type="match status" value="1"/>
</dbReference>